<dbReference type="RefSeq" id="WP_322522125.1">
    <property type="nucleotide sequence ID" value="NZ_CP140153.1"/>
</dbReference>
<dbReference type="InterPro" id="IPR003830">
    <property type="entry name" value="ComA_synth"/>
</dbReference>
<dbReference type="GO" id="GO:0043817">
    <property type="term" value="F:phosphosulfolactate synthase activity"/>
    <property type="evidence" value="ECO:0007669"/>
    <property type="project" value="UniProtKB-EC"/>
</dbReference>
<dbReference type="EC" id="3.1.3.71" evidence="4"/>
<dbReference type="EMBL" id="CP140153">
    <property type="protein sequence ID" value="WQH17145.1"/>
    <property type="molecule type" value="Genomic_DNA"/>
</dbReference>
<evidence type="ECO:0000256" key="3">
    <source>
        <dbReference type="ARBA" id="ARBA00010424"/>
    </source>
</evidence>
<keyword evidence="7" id="KW-0460">Magnesium</keyword>
<keyword evidence="10" id="KW-1185">Reference proteome</keyword>
<dbReference type="InterPro" id="IPR036112">
    <property type="entry name" value="ComA_synth_sf"/>
</dbReference>
<evidence type="ECO:0000256" key="1">
    <source>
        <dbReference type="ARBA" id="ARBA00001946"/>
    </source>
</evidence>
<dbReference type="SUPFAM" id="SSF102110">
    <property type="entry name" value="(2r)-phospho-3-sulfolactate synthase ComA"/>
    <property type="match status" value="1"/>
</dbReference>
<keyword evidence="9" id="KW-0456">Lyase</keyword>
<dbReference type="Pfam" id="PF04029">
    <property type="entry name" value="2-ph_phosp"/>
    <property type="match status" value="1"/>
</dbReference>
<comment type="similarity">
    <text evidence="2">Belongs to the ComB family.</text>
</comment>
<dbReference type="PANTHER" id="PTHR37311:SF1">
    <property type="entry name" value="2-PHOSPHOSULFOLACTATE PHOSPHATASE-RELATED"/>
    <property type="match status" value="1"/>
</dbReference>
<proteinExistence type="inferred from homology"/>
<accession>A0ABZ0YYA5</accession>
<comment type="similarity">
    <text evidence="3">Belongs to the phosphosulfolactate synthase family.</text>
</comment>
<evidence type="ECO:0000256" key="8">
    <source>
        <dbReference type="ARBA" id="ARBA00033711"/>
    </source>
</evidence>
<dbReference type="Pfam" id="PF02679">
    <property type="entry name" value="ComA"/>
    <property type="match status" value="1"/>
</dbReference>
<dbReference type="InterPro" id="IPR036702">
    <property type="entry name" value="ComB-like_sf"/>
</dbReference>
<sequence>MSHLLQTVFGLDAPSPATRRAGWTMVLDSGLGPAASRDLVTTAAGQIDLIKLAYGSSAFYPESILREKLELFRDHGLLVCPGGTLLEAAVQRDRVDALLDELDTLGFNAIEVSNGIEGRIDRDYKIVLIDKARERGFRVFSEVGRKLPQEDATLSHRDRVDEIRADLEAGAEKVIMESRESGTVGIFDENGQINSELAYELFQHIDPEDVIWEAPKRSQQIWLLHQLGPEANIGNVATTDVLSLASLRHGLRADTLRDHAPHRIITYLELGVAGALRAHKRGDVVVVVDALRASSTILQCLANGADSVTPVLGADELNGDVTLAERGGAKLPGVDFSNSPTEILDQDFHGKHVVISSTNGTECIRVAGGHKNPVLIGTVNNARAAARAAEAIARAEGRSITLLAAGRNNQPAIEDRIGVTRILEHLETPWVRGTLNPCYSDNLARDFLSSDSGMNLVSLGYGSDVIHCAEEDRFDLVGRFDGSTIRRAGDRGA</sequence>
<dbReference type="PANTHER" id="PTHR37311">
    <property type="entry name" value="2-PHOSPHOSULFOLACTATE PHOSPHATASE-RELATED"/>
    <property type="match status" value="1"/>
</dbReference>
<keyword evidence="6" id="KW-0378">Hydrolase</keyword>
<evidence type="ECO:0000313" key="9">
    <source>
        <dbReference type="EMBL" id="WQH17145.1"/>
    </source>
</evidence>
<name>A0ABZ0YYA5_9GAMM</name>
<evidence type="ECO:0000256" key="2">
    <source>
        <dbReference type="ARBA" id="ARBA00009997"/>
    </source>
</evidence>
<comment type="cofactor">
    <cofactor evidence="1">
        <name>Mg(2+)</name>
        <dbReference type="ChEBI" id="CHEBI:18420"/>
    </cofactor>
</comment>
<dbReference type="InterPro" id="IPR013785">
    <property type="entry name" value="Aldolase_TIM"/>
</dbReference>
<evidence type="ECO:0000313" key="10">
    <source>
        <dbReference type="Proteomes" id="UP001327459"/>
    </source>
</evidence>
<comment type="catalytic activity">
    <reaction evidence="8">
        <text>(2R)-O-phospho-3-sulfolactate + H2O = (2R)-3-sulfolactate + phosphate</text>
        <dbReference type="Rhea" id="RHEA:23416"/>
        <dbReference type="ChEBI" id="CHEBI:15377"/>
        <dbReference type="ChEBI" id="CHEBI:15597"/>
        <dbReference type="ChEBI" id="CHEBI:43474"/>
        <dbReference type="ChEBI" id="CHEBI:58738"/>
        <dbReference type="EC" id="3.1.3.71"/>
    </reaction>
</comment>
<gene>
    <name evidence="9" type="ORF">SR882_04370</name>
</gene>
<dbReference type="Gene3D" id="3.90.1560.10">
    <property type="entry name" value="ComB-like"/>
    <property type="match status" value="1"/>
</dbReference>
<reference evidence="9 10" key="1">
    <citation type="submission" date="2023-11" db="EMBL/GenBank/DDBJ databases">
        <title>MicrobeMod: A computational toolkit for identifying prokaryotic methylation and restriction-modification with nanopore sequencing.</title>
        <authorList>
            <person name="Crits-Christoph A."/>
            <person name="Kang S.C."/>
            <person name="Lee H."/>
            <person name="Ostrov N."/>
        </authorList>
    </citation>
    <scope>NUCLEOTIDE SEQUENCE [LARGE SCALE GENOMIC DNA]</scope>
    <source>
        <strain evidence="9 10">ATCC 49870</strain>
    </source>
</reference>
<evidence type="ECO:0000256" key="6">
    <source>
        <dbReference type="ARBA" id="ARBA00022801"/>
    </source>
</evidence>
<protein>
    <recommendedName>
        <fullName evidence="5">Probable 2-phosphosulfolactate phosphatase</fullName>
        <ecNumber evidence="4">3.1.3.71</ecNumber>
    </recommendedName>
</protein>
<evidence type="ECO:0000256" key="7">
    <source>
        <dbReference type="ARBA" id="ARBA00022842"/>
    </source>
</evidence>
<organism evidence="9 10">
    <name type="scientific">Guyparkeria halophila</name>
    <dbReference type="NCBI Taxonomy" id="47960"/>
    <lineage>
        <taxon>Bacteria</taxon>
        <taxon>Pseudomonadati</taxon>
        <taxon>Pseudomonadota</taxon>
        <taxon>Gammaproteobacteria</taxon>
        <taxon>Chromatiales</taxon>
        <taxon>Thioalkalibacteraceae</taxon>
        <taxon>Guyparkeria</taxon>
    </lineage>
</organism>
<dbReference type="InterPro" id="IPR005238">
    <property type="entry name" value="ComB-like"/>
</dbReference>
<dbReference type="Gene3D" id="3.20.20.70">
    <property type="entry name" value="Aldolase class I"/>
    <property type="match status" value="1"/>
</dbReference>
<evidence type="ECO:0000256" key="4">
    <source>
        <dbReference type="ARBA" id="ARBA00012953"/>
    </source>
</evidence>
<dbReference type="Proteomes" id="UP001327459">
    <property type="component" value="Chromosome"/>
</dbReference>
<evidence type="ECO:0000256" key="5">
    <source>
        <dbReference type="ARBA" id="ARBA00021948"/>
    </source>
</evidence>
<dbReference type="SUPFAM" id="SSF142823">
    <property type="entry name" value="ComB-like"/>
    <property type="match status" value="1"/>
</dbReference>